<protein>
    <recommendedName>
        <fullName evidence="2">Pyruvate:ferredoxin oxidoreductase core domain-containing protein</fullName>
    </recommendedName>
</protein>
<comment type="caution">
    <text evidence="1">The sequence shown here is derived from an EMBL/GenBank/DDBJ whole genome shotgun (WGS) entry which is preliminary data.</text>
</comment>
<dbReference type="EMBL" id="BARV01004960">
    <property type="protein sequence ID" value="GAI09412.1"/>
    <property type="molecule type" value="Genomic_DNA"/>
</dbReference>
<dbReference type="AlphaFoldDB" id="X1KQN8"/>
<dbReference type="Gene3D" id="3.40.50.920">
    <property type="match status" value="1"/>
</dbReference>
<reference evidence="1" key="1">
    <citation type="journal article" date="2014" name="Front. Microbiol.">
        <title>High frequency of phylogenetically diverse reductive dehalogenase-homologous genes in deep subseafloor sedimentary metagenomes.</title>
        <authorList>
            <person name="Kawai M."/>
            <person name="Futagami T."/>
            <person name="Toyoda A."/>
            <person name="Takaki Y."/>
            <person name="Nishi S."/>
            <person name="Hori S."/>
            <person name="Arai W."/>
            <person name="Tsubouchi T."/>
            <person name="Morono Y."/>
            <person name="Uchiyama I."/>
            <person name="Ito T."/>
            <person name="Fujiyama A."/>
            <person name="Inagaki F."/>
            <person name="Takami H."/>
        </authorList>
    </citation>
    <scope>NUCLEOTIDE SEQUENCE</scope>
    <source>
        <strain evidence="1">Expedition CK06-06</strain>
    </source>
</reference>
<gene>
    <name evidence="1" type="ORF">S06H3_10621</name>
</gene>
<evidence type="ECO:0008006" key="2">
    <source>
        <dbReference type="Google" id="ProtNLM"/>
    </source>
</evidence>
<organism evidence="1">
    <name type="scientific">marine sediment metagenome</name>
    <dbReference type="NCBI Taxonomy" id="412755"/>
    <lineage>
        <taxon>unclassified sequences</taxon>
        <taxon>metagenomes</taxon>
        <taxon>ecological metagenomes</taxon>
    </lineage>
</organism>
<dbReference type="SUPFAM" id="SSF52922">
    <property type="entry name" value="TK C-terminal domain-like"/>
    <property type="match status" value="1"/>
</dbReference>
<name>X1KQN8_9ZZZZ</name>
<evidence type="ECO:0000313" key="1">
    <source>
        <dbReference type="EMBL" id="GAI09412.1"/>
    </source>
</evidence>
<feature type="non-terminal residue" evidence="1">
    <location>
        <position position="103"/>
    </location>
</feature>
<proteinExistence type="predicted"/>
<sequence>MKKELLEKIKKIQEFSEKNKINSIFRGSTSESLGIITSGISYLYVMEALKELNLDLPVLKLGFFNPLPEKKIRNFVKKFKKVLIVEELEPHLEKEVERLAKEV</sequence>
<accession>X1KQN8</accession>
<dbReference type="InterPro" id="IPR009014">
    <property type="entry name" value="Transketo_C/PFOR_II"/>
</dbReference>